<feature type="domain" description="Methyltransferase" evidence="2">
    <location>
        <begin position="48"/>
        <end position="136"/>
    </location>
</feature>
<evidence type="ECO:0000313" key="3">
    <source>
        <dbReference type="EMBL" id="KAK3677128.1"/>
    </source>
</evidence>
<evidence type="ECO:0000313" key="4">
    <source>
        <dbReference type="Proteomes" id="UP001274830"/>
    </source>
</evidence>
<organism evidence="3 4">
    <name type="scientific">Recurvomyces mirabilis</name>
    <dbReference type="NCBI Taxonomy" id="574656"/>
    <lineage>
        <taxon>Eukaryota</taxon>
        <taxon>Fungi</taxon>
        <taxon>Dikarya</taxon>
        <taxon>Ascomycota</taxon>
        <taxon>Pezizomycotina</taxon>
        <taxon>Dothideomycetes</taxon>
        <taxon>Dothideomycetidae</taxon>
        <taxon>Mycosphaerellales</taxon>
        <taxon>Teratosphaeriaceae</taxon>
        <taxon>Recurvomyces</taxon>
    </lineage>
</organism>
<dbReference type="SUPFAM" id="SSF53335">
    <property type="entry name" value="S-adenosyl-L-methionine-dependent methyltransferases"/>
    <property type="match status" value="1"/>
</dbReference>
<keyword evidence="1" id="KW-0808">Transferase</keyword>
<evidence type="ECO:0000256" key="1">
    <source>
        <dbReference type="ARBA" id="ARBA00022679"/>
    </source>
</evidence>
<reference evidence="3" key="1">
    <citation type="submission" date="2023-07" db="EMBL/GenBank/DDBJ databases">
        <title>Black Yeasts Isolated from many extreme environments.</title>
        <authorList>
            <person name="Coleine C."/>
            <person name="Stajich J.E."/>
            <person name="Selbmann L."/>
        </authorList>
    </citation>
    <scope>NUCLEOTIDE SEQUENCE</scope>
    <source>
        <strain evidence="3">CCFEE 5485</strain>
    </source>
</reference>
<dbReference type="EMBL" id="JAUTXT010000008">
    <property type="protein sequence ID" value="KAK3677128.1"/>
    <property type="molecule type" value="Genomic_DNA"/>
</dbReference>
<dbReference type="CDD" id="cd02440">
    <property type="entry name" value="AdoMet_MTases"/>
    <property type="match status" value="1"/>
</dbReference>
<dbReference type="Pfam" id="PF13649">
    <property type="entry name" value="Methyltransf_25"/>
    <property type="match status" value="1"/>
</dbReference>
<gene>
    <name evidence="3" type="ORF">LTR78_003333</name>
</gene>
<keyword evidence="4" id="KW-1185">Reference proteome</keyword>
<dbReference type="Proteomes" id="UP001274830">
    <property type="component" value="Unassembled WGS sequence"/>
</dbReference>
<dbReference type="InterPro" id="IPR041698">
    <property type="entry name" value="Methyltransf_25"/>
</dbReference>
<comment type="caution">
    <text evidence="3">The sequence shown here is derived from an EMBL/GenBank/DDBJ whole genome shotgun (WGS) entry which is preliminary data.</text>
</comment>
<protein>
    <recommendedName>
        <fullName evidence="2">Methyltransferase domain-containing protein</fullName>
    </recommendedName>
</protein>
<accession>A0AAE0WSQ4</accession>
<sequence>MSTAGAQAGLETFDALHIEYENAYKDNLYKQRCIQSTIALLEPGARCLDVGCGTGVPVAQMLASAGMEVVGTDIAPKMIALARSQVKGTFLETDMLTYQPEGEFDAVLMIFCHLQLSYKDFHTAAYKFASTLRPGGLFIIGEMPADRYVKDVSSYDKSGSWVEDYPAPFFGEALPTFMMTEQGLLHFLKSMGFEIISNTVDTFQPSSQKCDPEEQQYVIARRLHHAPVKQPQPQPLPRA</sequence>
<dbReference type="AlphaFoldDB" id="A0AAE0WSQ4"/>
<dbReference type="InterPro" id="IPR029063">
    <property type="entry name" value="SAM-dependent_MTases_sf"/>
</dbReference>
<dbReference type="Gene3D" id="3.40.50.150">
    <property type="entry name" value="Vaccinia Virus protein VP39"/>
    <property type="match status" value="1"/>
</dbReference>
<proteinExistence type="predicted"/>
<evidence type="ECO:0000259" key="2">
    <source>
        <dbReference type="Pfam" id="PF13649"/>
    </source>
</evidence>
<name>A0AAE0WSQ4_9PEZI</name>
<dbReference type="GO" id="GO:0016740">
    <property type="term" value="F:transferase activity"/>
    <property type="evidence" value="ECO:0007669"/>
    <property type="project" value="UniProtKB-KW"/>
</dbReference>
<dbReference type="PANTHER" id="PTHR43861">
    <property type="entry name" value="TRANS-ACONITATE 2-METHYLTRANSFERASE-RELATED"/>
    <property type="match status" value="1"/>
</dbReference>